<protein>
    <submittedName>
        <fullName evidence="2">Uncharacterized protein</fullName>
    </submittedName>
</protein>
<reference evidence="2 3" key="1">
    <citation type="submission" date="2015-10" db="EMBL/GenBank/DDBJ databases">
        <title>Full genome of DAOMC 229536 Phialocephala scopiformis, a fungal endophyte of spruce producing the potent anti-insectan compound rugulosin.</title>
        <authorList>
            <consortium name="DOE Joint Genome Institute"/>
            <person name="Walker A.K."/>
            <person name="Frasz S.L."/>
            <person name="Seifert K.A."/>
            <person name="Miller J.D."/>
            <person name="Mondo S.J."/>
            <person name="Labutti K."/>
            <person name="Lipzen A."/>
            <person name="Dockter R."/>
            <person name="Kennedy M."/>
            <person name="Grigoriev I.V."/>
            <person name="Spatafora J.W."/>
        </authorList>
    </citation>
    <scope>NUCLEOTIDE SEQUENCE [LARGE SCALE GENOMIC DNA]</scope>
    <source>
        <strain evidence="2 3">CBS 120377</strain>
    </source>
</reference>
<evidence type="ECO:0000313" key="3">
    <source>
        <dbReference type="Proteomes" id="UP000070700"/>
    </source>
</evidence>
<dbReference type="KEGG" id="psco:LY89DRAFT_158628"/>
<dbReference type="EMBL" id="KQ947422">
    <property type="protein sequence ID" value="KUJ13461.1"/>
    <property type="molecule type" value="Genomic_DNA"/>
</dbReference>
<dbReference type="RefSeq" id="XP_018067816.1">
    <property type="nucleotide sequence ID" value="XM_018205477.1"/>
</dbReference>
<sequence length="169" mass="18325">MILGLAAGKMWDRIQWGRASRDGVPEKSFFSLSSATGVWGLVKIVWYGFKPRNWTKRDHALLWSLARLFAIACLMAPGLFIMSKITQKVIYYPVPGVPSQSIVGGMGTYSPSLATNYSNSYTGIPALIQVLLRDPSTSIPVSPISPYCLASSSSCVSYLLPGGLSTVFP</sequence>
<evidence type="ECO:0000256" key="1">
    <source>
        <dbReference type="SAM" id="Phobius"/>
    </source>
</evidence>
<name>A0A194WZU4_MOLSC</name>
<dbReference type="OrthoDB" id="5139479at2759"/>
<dbReference type="InParanoid" id="A0A194WZU4"/>
<proteinExistence type="predicted"/>
<dbReference type="GeneID" id="28815203"/>
<keyword evidence="1" id="KW-0472">Membrane</keyword>
<evidence type="ECO:0000313" key="2">
    <source>
        <dbReference type="EMBL" id="KUJ13461.1"/>
    </source>
</evidence>
<feature type="transmembrane region" description="Helical" evidence="1">
    <location>
        <begin position="28"/>
        <end position="49"/>
    </location>
</feature>
<dbReference type="Proteomes" id="UP000070700">
    <property type="component" value="Unassembled WGS sequence"/>
</dbReference>
<gene>
    <name evidence="2" type="ORF">LY89DRAFT_158628</name>
</gene>
<keyword evidence="1" id="KW-0812">Transmembrane</keyword>
<organism evidence="2 3">
    <name type="scientific">Mollisia scopiformis</name>
    <name type="common">Conifer needle endophyte fungus</name>
    <name type="synonym">Phialocephala scopiformis</name>
    <dbReference type="NCBI Taxonomy" id="149040"/>
    <lineage>
        <taxon>Eukaryota</taxon>
        <taxon>Fungi</taxon>
        <taxon>Dikarya</taxon>
        <taxon>Ascomycota</taxon>
        <taxon>Pezizomycotina</taxon>
        <taxon>Leotiomycetes</taxon>
        <taxon>Helotiales</taxon>
        <taxon>Mollisiaceae</taxon>
        <taxon>Mollisia</taxon>
    </lineage>
</organism>
<feature type="transmembrane region" description="Helical" evidence="1">
    <location>
        <begin position="61"/>
        <end position="82"/>
    </location>
</feature>
<keyword evidence="1" id="KW-1133">Transmembrane helix</keyword>
<dbReference type="AlphaFoldDB" id="A0A194WZU4"/>
<keyword evidence="3" id="KW-1185">Reference proteome</keyword>
<accession>A0A194WZU4</accession>